<organism evidence="2 3">
    <name type="scientific">Myotis myotis</name>
    <name type="common">Greater mouse-eared bat</name>
    <name type="synonym">Vespertilio myotis</name>
    <dbReference type="NCBI Taxonomy" id="51298"/>
    <lineage>
        <taxon>Eukaryota</taxon>
        <taxon>Metazoa</taxon>
        <taxon>Chordata</taxon>
        <taxon>Craniata</taxon>
        <taxon>Vertebrata</taxon>
        <taxon>Euteleostomi</taxon>
        <taxon>Mammalia</taxon>
        <taxon>Eutheria</taxon>
        <taxon>Laurasiatheria</taxon>
        <taxon>Chiroptera</taxon>
        <taxon>Yangochiroptera</taxon>
        <taxon>Vespertilionidae</taxon>
        <taxon>Myotis</taxon>
    </lineage>
</organism>
<reference evidence="2 3" key="1">
    <citation type="journal article" date="2020" name="Nature">
        <title>Six reference-quality genomes reveal evolution of bat adaptations.</title>
        <authorList>
            <person name="Jebb D."/>
            <person name="Huang Z."/>
            <person name="Pippel M."/>
            <person name="Hughes G.M."/>
            <person name="Lavrichenko K."/>
            <person name="Devanna P."/>
            <person name="Winkler S."/>
            <person name="Jermiin L.S."/>
            <person name="Skirmuntt E.C."/>
            <person name="Katzourakis A."/>
            <person name="Burkitt-Gray L."/>
            <person name="Ray D.A."/>
            <person name="Sullivan K.A.M."/>
            <person name="Roscito J.G."/>
            <person name="Kirilenko B.M."/>
            <person name="Davalos L.M."/>
            <person name="Corthals A.P."/>
            <person name="Power M.L."/>
            <person name="Jones G."/>
            <person name="Ransome R.D."/>
            <person name="Dechmann D.K.N."/>
            <person name="Locatelli A.G."/>
            <person name="Puechmaille S.J."/>
            <person name="Fedrigo O."/>
            <person name="Jarvis E.D."/>
            <person name="Hiller M."/>
            <person name="Vernes S.C."/>
            <person name="Myers E.W."/>
            <person name="Teeling E.C."/>
        </authorList>
    </citation>
    <scope>NUCLEOTIDE SEQUENCE [LARGE SCALE GENOMIC DNA]</scope>
    <source>
        <strain evidence="2">MMyoMyo1</strain>
        <tissue evidence="2">Flight muscle</tissue>
    </source>
</reference>
<dbReference type="GO" id="GO:0006355">
    <property type="term" value="P:regulation of DNA-templated transcription"/>
    <property type="evidence" value="ECO:0007669"/>
    <property type="project" value="TreeGrafter"/>
</dbReference>
<gene>
    <name evidence="2" type="ORF">mMyoMyo1_010577</name>
</gene>
<dbReference type="GO" id="GO:0000724">
    <property type="term" value="P:double-strand break repair via homologous recombination"/>
    <property type="evidence" value="ECO:0007669"/>
    <property type="project" value="InterPro"/>
</dbReference>
<proteinExistence type="predicted"/>
<dbReference type="EMBL" id="JABWUV010000003">
    <property type="protein sequence ID" value="KAF6369190.1"/>
    <property type="molecule type" value="Genomic_DNA"/>
</dbReference>
<dbReference type="InterPro" id="IPR015525">
    <property type="entry name" value="BRCA2"/>
</dbReference>
<dbReference type="VEuPathDB" id="HostDB:GeneID_118651699"/>
<feature type="region of interest" description="Disordered" evidence="1">
    <location>
        <begin position="38"/>
        <end position="70"/>
    </location>
</feature>
<dbReference type="GO" id="GO:0005634">
    <property type="term" value="C:nucleus"/>
    <property type="evidence" value="ECO:0007669"/>
    <property type="project" value="TreeGrafter"/>
</dbReference>
<evidence type="ECO:0000313" key="2">
    <source>
        <dbReference type="EMBL" id="KAF6369190.1"/>
    </source>
</evidence>
<dbReference type="PANTHER" id="PTHR11289">
    <property type="entry name" value="BREAST CANCER TYPE 2 SUSCEPTIBILITY PROTEIN BRCA2"/>
    <property type="match status" value="1"/>
</dbReference>
<evidence type="ECO:0000256" key="1">
    <source>
        <dbReference type="SAM" id="MobiDB-lite"/>
    </source>
</evidence>
<dbReference type="AlphaFoldDB" id="A0A7J7Z666"/>
<protein>
    <submittedName>
        <fullName evidence="2">Uncharacterized protein</fullName>
    </submittedName>
</protein>
<keyword evidence="3" id="KW-1185">Reference proteome</keyword>
<comment type="caution">
    <text evidence="2">The sequence shown here is derived from an EMBL/GenBank/DDBJ whole genome shotgun (WGS) entry which is preliminary data.</text>
</comment>
<evidence type="ECO:0000313" key="3">
    <source>
        <dbReference type="Proteomes" id="UP000527355"/>
    </source>
</evidence>
<sequence length="106" mass="12192">MPIGCKERPTFFEIFETRCSQADLGPISINWFEELSSEAPPYNSETAEESEYKSSSYEPNPFKTPQRKPYHQLASTPVIFKEQGLTLPLYQSPLKELDMDRLDLGK</sequence>
<dbReference type="PANTHER" id="PTHR11289:SF0">
    <property type="entry name" value="BREAST CANCER TYPE 2 SUSCEPTIBILITY PROTEIN"/>
    <property type="match status" value="1"/>
</dbReference>
<dbReference type="Proteomes" id="UP000527355">
    <property type="component" value="Unassembled WGS sequence"/>
</dbReference>
<accession>A0A7J7Z666</accession>
<name>A0A7J7Z666_MYOMY</name>